<organism evidence="3 4">
    <name type="scientific">Pleurodeles waltl</name>
    <name type="common">Iberian ribbed newt</name>
    <dbReference type="NCBI Taxonomy" id="8319"/>
    <lineage>
        <taxon>Eukaryota</taxon>
        <taxon>Metazoa</taxon>
        <taxon>Chordata</taxon>
        <taxon>Craniata</taxon>
        <taxon>Vertebrata</taxon>
        <taxon>Euteleostomi</taxon>
        <taxon>Amphibia</taxon>
        <taxon>Batrachia</taxon>
        <taxon>Caudata</taxon>
        <taxon>Salamandroidea</taxon>
        <taxon>Salamandridae</taxon>
        <taxon>Pleurodelinae</taxon>
        <taxon>Pleurodeles</taxon>
    </lineage>
</organism>
<dbReference type="GO" id="GO:0005634">
    <property type="term" value="C:nucleus"/>
    <property type="evidence" value="ECO:0007669"/>
    <property type="project" value="TreeGrafter"/>
</dbReference>
<evidence type="ECO:0000313" key="3">
    <source>
        <dbReference type="EMBL" id="KAJ1144126.1"/>
    </source>
</evidence>
<keyword evidence="1" id="KW-0344">Guanine-nucleotide releasing factor</keyword>
<evidence type="ECO:0000256" key="1">
    <source>
        <dbReference type="ARBA" id="ARBA00022658"/>
    </source>
</evidence>
<dbReference type="GO" id="GO:0005085">
    <property type="term" value="F:guanyl-nucleotide exchange factor activity"/>
    <property type="evidence" value="ECO:0007669"/>
    <property type="project" value="UniProtKB-KW"/>
</dbReference>
<dbReference type="AlphaFoldDB" id="A0AAV7QUD6"/>
<dbReference type="PANTHER" id="PTHR12845:SF9">
    <property type="entry name" value="RHO GUANINE NUCLEOTIDE EXCHANGE FACTOR 5-LIKE"/>
    <property type="match status" value="1"/>
</dbReference>
<gene>
    <name evidence="3" type="ORF">NDU88_010428</name>
</gene>
<dbReference type="Gene3D" id="1.20.900.10">
    <property type="entry name" value="Dbl homology (DH) domain"/>
    <property type="match status" value="1"/>
</dbReference>
<dbReference type="InterPro" id="IPR000219">
    <property type="entry name" value="DH_dom"/>
</dbReference>
<dbReference type="EMBL" id="JANPWB010000010">
    <property type="protein sequence ID" value="KAJ1144126.1"/>
    <property type="molecule type" value="Genomic_DNA"/>
</dbReference>
<dbReference type="InterPro" id="IPR035899">
    <property type="entry name" value="DBL_dom_sf"/>
</dbReference>
<proteinExistence type="predicted"/>
<comment type="caution">
    <text evidence="3">The sequence shown here is derived from an EMBL/GenBank/DDBJ whole genome shotgun (WGS) entry which is preliminary data.</text>
</comment>
<dbReference type="PANTHER" id="PTHR12845">
    <property type="entry name" value="GUANINE NUCLEOTIDE EXCHANGE FACTOR"/>
    <property type="match status" value="1"/>
</dbReference>
<evidence type="ECO:0000259" key="2">
    <source>
        <dbReference type="PROSITE" id="PS50010"/>
    </source>
</evidence>
<sequence length="428" mass="48919">MNGKATERSKKSKYVHTQPLYQEYWSQCTGMDPRPGSTGFHLDLSLSMAGLMPYTLLSPPLMSPRDSTFSFWQEIPQVKKSGLLKHITPQERRLQESVFEVVTSEASYLRSLSLAVNHFQKSQKLIQCLCATEVHTLFSNLQQVKDVSESFLLDLEELLEVDVFLSGVGELVLKHCPSFHKVYVPYVTNQMYQEQLVQRLMQGNLKFLQVLQKLEQQPMCQRQTLKSFLVLPFQRITRLKILLETILKLSKVGSLMAHSVGRALKAVSQIVSECNESVGRMKQTEELVRLEKQVRFLTSRSIPLISRGRWLLRQGMLSEILLQQSCLGQRPRICTRPVYLHLFCDLLLLSRLENELFLVEDYACSSNVKAENFKAKALGLPSTAFLVCLLQNHDGSSCSLILEASSQDEKQEWLSLLSRQMSFRTLPV</sequence>
<dbReference type="SMART" id="SM00325">
    <property type="entry name" value="RhoGEF"/>
    <property type="match status" value="1"/>
</dbReference>
<feature type="domain" description="DH" evidence="2">
    <location>
        <begin position="93"/>
        <end position="277"/>
    </location>
</feature>
<dbReference type="Pfam" id="PF00621">
    <property type="entry name" value="RhoGEF"/>
    <property type="match status" value="1"/>
</dbReference>
<dbReference type="PROSITE" id="PS50010">
    <property type="entry name" value="DH_2"/>
    <property type="match status" value="1"/>
</dbReference>
<dbReference type="SUPFAM" id="SSF50729">
    <property type="entry name" value="PH domain-like"/>
    <property type="match status" value="1"/>
</dbReference>
<dbReference type="Gene3D" id="2.30.29.30">
    <property type="entry name" value="Pleckstrin-homology domain (PH domain)/Phosphotyrosine-binding domain (PTB)"/>
    <property type="match status" value="1"/>
</dbReference>
<dbReference type="GO" id="GO:0005737">
    <property type="term" value="C:cytoplasm"/>
    <property type="evidence" value="ECO:0007669"/>
    <property type="project" value="TreeGrafter"/>
</dbReference>
<keyword evidence="4" id="KW-1185">Reference proteome</keyword>
<dbReference type="FunFam" id="1.20.900.10:FF:000007">
    <property type="entry name" value="rho guanine nucleotide exchange factor 19"/>
    <property type="match status" value="1"/>
</dbReference>
<dbReference type="SUPFAM" id="SSF48065">
    <property type="entry name" value="DBL homology domain (DH-domain)"/>
    <property type="match status" value="1"/>
</dbReference>
<accession>A0AAV7QUD6</accession>
<evidence type="ECO:0000313" key="4">
    <source>
        <dbReference type="Proteomes" id="UP001066276"/>
    </source>
</evidence>
<dbReference type="InterPro" id="IPR011993">
    <property type="entry name" value="PH-like_dom_sf"/>
</dbReference>
<dbReference type="InterPro" id="IPR047271">
    <property type="entry name" value="Ephexin-like"/>
</dbReference>
<dbReference type="Proteomes" id="UP001066276">
    <property type="component" value="Chromosome 6"/>
</dbReference>
<dbReference type="CDD" id="cd00160">
    <property type="entry name" value="RhoGEF"/>
    <property type="match status" value="1"/>
</dbReference>
<protein>
    <recommendedName>
        <fullName evidence="2">DH domain-containing protein</fullName>
    </recommendedName>
</protein>
<name>A0AAV7QUD6_PLEWA</name>
<reference evidence="3" key="1">
    <citation type="journal article" date="2022" name="bioRxiv">
        <title>Sequencing and chromosome-scale assembly of the giantPleurodeles waltlgenome.</title>
        <authorList>
            <person name="Brown T."/>
            <person name="Elewa A."/>
            <person name="Iarovenko S."/>
            <person name="Subramanian E."/>
            <person name="Araus A.J."/>
            <person name="Petzold A."/>
            <person name="Susuki M."/>
            <person name="Suzuki K.-i.T."/>
            <person name="Hayashi T."/>
            <person name="Toyoda A."/>
            <person name="Oliveira C."/>
            <person name="Osipova E."/>
            <person name="Leigh N.D."/>
            <person name="Simon A."/>
            <person name="Yun M.H."/>
        </authorList>
    </citation>
    <scope>NUCLEOTIDE SEQUENCE</scope>
    <source>
        <strain evidence="3">20211129_DDA</strain>
        <tissue evidence="3">Liver</tissue>
    </source>
</reference>